<accession>A0ABQ4A3L1</accession>
<evidence type="ECO:0000313" key="1">
    <source>
        <dbReference type="EMBL" id="GIE24937.1"/>
    </source>
</evidence>
<keyword evidence="2" id="KW-1185">Reference proteome</keyword>
<sequence length="52" mass="5238">MARPAHAGDTAPIGSLLIAIGAGKACLIRILQADTQTGYFGGRLPDGTCLAL</sequence>
<evidence type="ECO:0000313" key="2">
    <source>
        <dbReference type="Proteomes" id="UP000603200"/>
    </source>
</evidence>
<gene>
    <name evidence="1" type="ORF">Ahu01nite_080390</name>
</gene>
<dbReference type="RefSeq" id="WP_203841912.1">
    <property type="nucleotide sequence ID" value="NZ_BAAATV010000001.1"/>
</dbReference>
<organism evidence="1 2">
    <name type="scientific">Winogradskya humida</name>
    <dbReference type="NCBI Taxonomy" id="113566"/>
    <lineage>
        <taxon>Bacteria</taxon>
        <taxon>Bacillati</taxon>
        <taxon>Actinomycetota</taxon>
        <taxon>Actinomycetes</taxon>
        <taxon>Micromonosporales</taxon>
        <taxon>Micromonosporaceae</taxon>
        <taxon>Winogradskya</taxon>
    </lineage>
</organism>
<protein>
    <submittedName>
        <fullName evidence="1">Uncharacterized protein</fullName>
    </submittedName>
</protein>
<dbReference type="Proteomes" id="UP000603200">
    <property type="component" value="Unassembled WGS sequence"/>
</dbReference>
<proteinExistence type="predicted"/>
<reference evidence="1 2" key="1">
    <citation type="submission" date="2021-01" db="EMBL/GenBank/DDBJ databases">
        <title>Whole genome shotgun sequence of Actinoplanes humidus NBRC 14915.</title>
        <authorList>
            <person name="Komaki H."/>
            <person name="Tamura T."/>
        </authorList>
    </citation>
    <scope>NUCLEOTIDE SEQUENCE [LARGE SCALE GENOMIC DNA]</scope>
    <source>
        <strain evidence="1 2">NBRC 14915</strain>
    </source>
</reference>
<name>A0ABQ4A3L1_9ACTN</name>
<comment type="caution">
    <text evidence="1">The sequence shown here is derived from an EMBL/GenBank/DDBJ whole genome shotgun (WGS) entry which is preliminary data.</text>
</comment>
<dbReference type="EMBL" id="BOMN01000113">
    <property type="protein sequence ID" value="GIE24937.1"/>
    <property type="molecule type" value="Genomic_DNA"/>
</dbReference>